<evidence type="ECO:0000256" key="7">
    <source>
        <dbReference type="ARBA" id="ARBA00045934"/>
    </source>
</evidence>
<comment type="caution">
    <text evidence="14">The sequence shown here is derived from an EMBL/GenBank/DDBJ whole genome shotgun (WGS) entry which is preliminary data.</text>
</comment>
<dbReference type="InterPro" id="IPR018517">
    <property type="entry name" value="tRNA_hU_synthase_CS"/>
</dbReference>
<protein>
    <recommendedName>
        <fullName evidence="10">tRNA-dihydrouridine synthase</fullName>
        <ecNumber evidence="10">1.3.1.-</ecNumber>
    </recommendedName>
</protein>
<comment type="function">
    <text evidence="7">Catalyzes the synthesis of dihydrouridine, a modified base found in the D-loop of most tRNAs. Specifically modifies U47 in cytoplasmic tRNAs. Catalyzes the synthesis of dihydrouridine in some mRNAs, thereby affecting their translation.</text>
</comment>
<feature type="binding site" evidence="12">
    <location>
        <position position="206"/>
    </location>
    <ligand>
        <name>FMN</name>
        <dbReference type="ChEBI" id="CHEBI:58210"/>
    </ligand>
</feature>
<reference evidence="14" key="1">
    <citation type="journal article" date="2023" name="Mol. Phylogenet. Evol.">
        <title>Genome-scale phylogeny and comparative genomics of the fungal order Sordariales.</title>
        <authorList>
            <person name="Hensen N."/>
            <person name="Bonometti L."/>
            <person name="Westerberg I."/>
            <person name="Brannstrom I.O."/>
            <person name="Guillou S."/>
            <person name="Cros-Aarteil S."/>
            <person name="Calhoun S."/>
            <person name="Haridas S."/>
            <person name="Kuo A."/>
            <person name="Mondo S."/>
            <person name="Pangilinan J."/>
            <person name="Riley R."/>
            <person name="LaButti K."/>
            <person name="Andreopoulos B."/>
            <person name="Lipzen A."/>
            <person name="Chen C."/>
            <person name="Yan M."/>
            <person name="Daum C."/>
            <person name="Ng V."/>
            <person name="Clum A."/>
            <person name="Steindorff A."/>
            <person name="Ohm R.A."/>
            <person name="Martin F."/>
            <person name="Silar P."/>
            <person name="Natvig D.O."/>
            <person name="Lalanne C."/>
            <person name="Gautier V."/>
            <person name="Ament-Velasquez S.L."/>
            <person name="Kruys A."/>
            <person name="Hutchinson M.I."/>
            <person name="Powell A.J."/>
            <person name="Barry K."/>
            <person name="Miller A.N."/>
            <person name="Grigoriev I.V."/>
            <person name="Debuchy R."/>
            <person name="Gladieux P."/>
            <person name="Hiltunen Thoren M."/>
            <person name="Johannesson H."/>
        </authorList>
    </citation>
    <scope>NUCLEOTIDE SEQUENCE</scope>
    <source>
        <strain evidence="14">PSN309</strain>
    </source>
</reference>
<dbReference type="Gene3D" id="3.20.20.70">
    <property type="entry name" value="Aldolase class I"/>
    <property type="match status" value="1"/>
</dbReference>
<evidence type="ECO:0000256" key="12">
    <source>
        <dbReference type="PIRSR" id="PIRSR006621-2"/>
    </source>
</evidence>
<dbReference type="GO" id="GO:0017150">
    <property type="term" value="F:tRNA dihydrouridine synthase activity"/>
    <property type="evidence" value="ECO:0007669"/>
    <property type="project" value="InterPro"/>
</dbReference>
<evidence type="ECO:0000259" key="13">
    <source>
        <dbReference type="Pfam" id="PF01207"/>
    </source>
</evidence>
<keyword evidence="2 10" id="KW-0285">Flavoprotein</keyword>
<dbReference type="GO" id="GO:0050660">
    <property type="term" value="F:flavin adenine dinucleotide binding"/>
    <property type="evidence" value="ECO:0007669"/>
    <property type="project" value="InterPro"/>
</dbReference>
<accession>A0AAN6X4P5</accession>
<keyword evidence="5 10" id="KW-0819">tRNA processing</keyword>
<keyword evidence="4" id="KW-0507">mRNA processing</keyword>
<dbReference type="EMBL" id="MU864351">
    <property type="protein sequence ID" value="KAK4193318.1"/>
    <property type="molecule type" value="Genomic_DNA"/>
</dbReference>
<dbReference type="EC" id="1.3.1.-" evidence="10"/>
<keyword evidence="15" id="KW-1185">Reference proteome</keyword>
<feature type="active site" description="Proton donor" evidence="11">
    <location>
        <position position="116"/>
    </location>
</feature>
<feature type="binding site" evidence="12">
    <location>
        <position position="87"/>
    </location>
    <ligand>
        <name>FMN</name>
        <dbReference type="ChEBI" id="CHEBI:58210"/>
    </ligand>
</feature>
<comment type="cofactor">
    <cofactor evidence="1 10 12">
        <name>FMN</name>
        <dbReference type="ChEBI" id="CHEBI:58210"/>
    </cofactor>
</comment>
<comment type="catalytic activity">
    <reaction evidence="9">
        <text>a 5,6-dihydrouridine in mRNA + NADP(+) = a uridine in mRNA + NADPH + H(+)</text>
        <dbReference type="Rhea" id="RHEA:69855"/>
        <dbReference type="Rhea" id="RHEA-COMP:14658"/>
        <dbReference type="Rhea" id="RHEA-COMP:17789"/>
        <dbReference type="ChEBI" id="CHEBI:15378"/>
        <dbReference type="ChEBI" id="CHEBI:57783"/>
        <dbReference type="ChEBI" id="CHEBI:58349"/>
        <dbReference type="ChEBI" id="CHEBI:65315"/>
        <dbReference type="ChEBI" id="CHEBI:74443"/>
    </reaction>
    <physiologicalReaction direction="right-to-left" evidence="9">
        <dbReference type="Rhea" id="RHEA:69857"/>
    </physiologicalReaction>
</comment>
<feature type="binding site" evidence="12">
    <location>
        <position position="172"/>
    </location>
    <ligand>
        <name>FMN</name>
        <dbReference type="ChEBI" id="CHEBI:58210"/>
    </ligand>
</feature>
<evidence type="ECO:0000256" key="6">
    <source>
        <dbReference type="ARBA" id="ARBA00023002"/>
    </source>
</evidence>
<dbReference type="PIRSF" id="PIRSF006621">
    <property type="entry name" value="Dus"/>
    <property type="match status" value="1"/>
</dbReference>
<evidence type="ECO:0000256" key="5">
    <source>
        <dbReference type="ARBA" id="ARBA00022694"/>
    </source>
</evidence>
<comment type="similarity">
    <text evidence="10">Belongs to the dus family.</text>
</comment>
<evidence type="ECO:0000256" key="4">
    <source>
        <dbReference type="ARBA" id="ARBA00022664"/>
    </source>
</evidence>
<dbReference type="AlphaFoldDB" id="A0AAN6X4P5"/>
<dbReference type="PANTHER" id="PTHR11082:SF31">
    <property type="entry name" value="TRNA-DIHYDROURIDINE(20A_20B) SYNTHASE [NAD(P)+]-LIKE"/>
    <property type="match status" value="1"/>
</dbReference>
<dbReference type="InterPro" id="IPR013785">
    <property type="entry name" value="Aldolase_TIM"/>
</dbReference>
<feature type="binding site" evidence="12">
    <location>
        <begin position="31"/>
        <end position="33"/>
    </location>
    <ligand>
        <name>FMN</name>
        <dbReference type="ChEBI" id="CHEBI:58210"/>
    </ligand>
</feature>
<dbReference type="CDD" id="cd02801">
    <property type="entry name" value="DUS_like_FMN"/>
    <property type="match status" value="1"/>
</dbReference>
<feature type="binding site" evidence="12">
    <location>
        <begin position="290"/>
        <end position="291"/>
    </location>
    <ligand>
        <name>FMN</name>
        <dbReference type="ChEBI" id="CHEBI:58210"/>
    </ligand>
</feature>
<organism evidence="14 15">
    <name type="scientific">Podospora australis</name>
    <dbReference type="NCBI Taxonomy" id="1536484"/>
    <lineage>
        <taxon>Eukaryota</taxon>
        <taxon>Fungi</taxon>
        <taxon>Dikarya</taxon>
        <taxon>Ascomycota</taxon>
        <taxon>Pezizomycotina</taxon>
        <taxon>Sordariomycetes</taxon>
        <taxon>Sordariomycetidae</taxon>
        <taxon>Sordariales</taxon>
        <taxon>Podosporaceae</taxon>
        <taxon>Podospora</taxon>
    </lineage>
</organism>
<keyword evidence="3 10" id="KW-0288">FMN</keyword>
<evidence type="ECO:0000256" key="3">
    <source>
        <dbReference type="ARBA" id="ARBA00022643"/>
    </source>
</evidence>
<evidence type="ECO:0000313" key="15">
    <source>
        <dbReference type="Proteomes" id="UP001302126"/>
    </source>
</evidence>
<evidence type="ECO:0000256" key="9">
    <source>
        <dbReference type="ARBA" id="ARBA00049447"/>
    </source>
</evidence>
<feature type="domain" description="DUS-like FMN-binding" evidence="13">
    <location>
        <begin position="30"/>
        <end position="246"/>
    </location>
</feature>
<evidence type="ECO:0000256" key="1">
    <source>
        <dbReference type="ARBA" id="ARBA00001917"/>
    </source>
</evidence>
<sequence length="388" mass="43335">MADILDQKIIHPLKLFNIATNEKRLLYTSAPMVRYSKLAFRQTVFEYGTDLCWTPMILAKEFNRNQFARNSDFTVSTTGPQPPTIVQFGANVPQELARASSLVAPFTSGVDLNCGCPQSWACAATMGAALMEKRELVRDMVTTTREQLRQDGWDVGLDKDMESSKGRSVSVKIRVHKDLRKTMDFIETVIGGPSREHRNVDFLTIHPRTRQTPSSTPINVESLEILTSTYGDRVPILLSGDVFTLNALPFSSPLLSPNPTFTTSSEVPETGTETIPRRLNIPKLAGLMSARAILANPALYAGYDACPWEAVEAFLNNVARAPLPFKLTLHHLSEMCAPGMAASDKTALLNKQERSEMMRCENMIDLIDFLDEKREIKRRRRREGDIAG</sequence>
<keyword evidence="6 10" id="KW-0560">Oxidoreductase</keyword>
<proteinExistence type="inferred from homology"/>
<comment type="catalytic activity">
    <reaction evidence="8">
        <text>a 5,6-dihydrouridine in mRNA + NAD(+) = a uridine in mRNA + NADH + H(+)</text>
        <dbReference type="Rhea" id="RHEA:69851"/>
        <dbReference type="Rhea" id="RHEA-COMP:14658"/>
        <dbReference type="Rhea" id="RHEA-COMP:17789"/>
        <dbReference type="ChEBI" id="CHEBI:15378"/>
        <dbReference type="ChEBI" id="CHEBI:57540"/>
        <dbReference type="ChEBI" id="CHEBI:57945"/>
        <dbReference type="ChEBI" id="CHEBI:65315"/>
        <dbReference type="ChEBI" id="CHEBI:74443"/>
    </reaction>
    <physiologicalReaction direction="right-to-left" evidence="8">
        <dbReference type="Rhea" id="RHEA:69853"/>
    </physiologicalReaction>
</comment>
<dbReference type="PANTHER" id="PTHR11082">
    <property type="entry name" value="TRNA-DIHYDROURIDINE SYNTHASE"/>
    <property type="match status" value="1"/>
</dbReference>
<evidence type="ECO:0000256" key="10">
    <source>
        <dbReference type="PIRNR" id="PIRNR006621"/>
    </source>
</evidence>
<keyword evidence="12" id="KW-0547">Nucleotide-binding</keyword>
<dbReference type="GO" id="GO:0006397">
    <property type="term" value="P:mRNA processing"/>
    <property type="evidence" value="ECO:0007669"/>
    <property type="project" value="UniProtKB-KW"/>
</dbReference>
<evidence type="ECO:0000256" key="11">
    <source>
        <dbReference type="PIRSR" id="PIRSR006621-1"/>
    </source>
</evidence>
<dbReference type="InterPro" id="IPR035587">
    <property type="entry name" value="DUS-like_FMN-bd"/>
</dbReference>
<dbReference type="InterPro" id="IPR001269">
    <property type="entry name" value="DUS_fam"/>
</dbReference>
<dbReference type="Proteomes" id="UP001302126">
    <property type="component" value="Unassembled WGS sequence"/>
</dbReference>
<dbReference type="PROSITE" id="PS01136">
    <property type="entry name" value="UPF0034"/>
    <property type="match status" value="1"/>
</dbReference>
<evidence type="ECO:0000313" key="14">
    <source>
        <dbReference type="EMBL" id="KAK4193318.1"/>
    </source>
</evidence>
<evidence type="ECO:0000256" key="8">
    <source>
        <dbReference type="ARBA" id="ARBA00048342"/>
    </source>
</evidence>
<reference evidence="14" key="2">
    <citation type="submission" date="2023-05" db="EMBL/GenBank/DDBJ databases">
        <authorList>
            <consortium name="Lawrence Berkeley National Laboratory"/>
            <person name="Steindorff A."/>
            <person name="Hensen N."/>
            <person name="Bonometti L."/>
            <person name="Westerberg I."/>
            <person name="Brannstrom I.O."/>
            <person name="Guillou S."/>
            <person name="Cros-Aarteil S."/>
            <person name="Calhoun S."/>
            <person name="Haridas S."/>
            <person name="Kuo A."/>
            <person name="Mondo S."/>
            <person name="Pangilinan J."/>
            <person name="Riley R."/>
            <person name="Labutti K."/>
            <person name="Andreopoulos B."/>
            <person name="Lipzen A."/>
            <person name="Chen C."/>
            <person name="Yanf M."/>
            <person name="Daum C."/>
            <person name="Ng V."/>
            <person name="Clum A."/>
            <person name="Ohm R."/>
            <person name="Martin F."/>
            <person name="Silar P."/>
            <person name="Natvig D."/>
            <person name="Lalanne C."/>
            <person name="Gautier V."/>
            <person name="Ament-Velasquez S.L."/>
            <person name="Kruys A."/>
            <person name="Hutchinson M.I."/>
            <person name="Powell A.J."/>
            <person name="Barry K."/>
            <person name="Miller A.N."/>
            <person name="Grigoriev I.V."/>
            <person name="Debuchy R."/>
            <person name="Gladieux P."/>
            <person name="Thoren M.H."/>
            <person name="Johannesson H."/>
        </authorList>
    </citation>
    <scope>NUCLEOTIDE SEQUENCE</scope>
    <source>
        <strain evidence="14">PSN309</strain>
    </source>
</reference>
<evidence type="ECO:0000256" key="2">
    <source>
        <dbReference type="ARBA" id="ARBA00022630"/>
    </source>
</evidence>
<dbReference type="SUPFAM" id="SSF51395">
    <property type="entry name" value="FMN-linked oxidoreductases"/>
    <property type="match status" value="1"/>
</dbReference>
<dbReference type="Pfam" id="PF01207">
    <property type="entry name" value="Dus"/>
    <property type="match status" value="1"/>
</dbReference>
<gene>
    <name evidence="14" type="ORF">QBC35DRAFT_458372</name>
</gene>
<name>A0AAN6X4P5_9PEZI</name>